<evidence type="ECO:0000256" key="2">
    <source>
        <dbReference type="ARBA" id="ARBA00011806"/>
    </source>
</evidence>
<protein>
    <recommendedName>
        <fullName evidence="5">Keratin</fullName>
    </recommendedName>
</protein>
<dbReference type="AlphaFoldDB" id="A0A7L3L3A0"/>
<evidence type="ECO:0000313" key="7">
    <source>
        <dbReference type="Proteomes" id="UP000582182"/>
    </source>
</evidence>
<evidence type="ECO:0000256" key="3">
    <source>
        <dbReference type="ARBA" id="ARBA00022744"/>
    </source>
</evidence>
<keyword evidence="4" id="KW-0007">Acetylation</keyword>
<organism evidence="6 7">
    <name type="scientific">Turnix velox</name>
    <name type="common">Little buttonquail</name>
    <dbReference type="NCBI Taxonomy" id="2529409"/>
    <lineage>
        <taxon>Eukaryota</taxon>
        <taxon>Metazoa</taxon>
        <taxon>Chordata</taxon>
        <taxon>Craniata</taxon>
        <taxon>Vertebrata</taxon>
        <taxon>Euteleostomi</taxon>
        <taxon>Archelosauria</taxon>
        <taxon>Archosauria</taxon>
        <taxon>Dinosauria</taxon>
        <taxon>Saurischia</taxon>
        <taxon>Theropoda</taxon>
        <taxon>Coelurosauria</taxon>
        <taxon>Aves</taxon>
        <taxon>Neognathae</taxon>
        <taxon>Neoaves</taxon>
        <taxon>Charadriiformes</taxon>
        <taxon>Turnicidae</taxon>
        <taxon>Turnix</taxon>
    </lineage>
</organism>
<feature type="non-terminal residue" evidence="6">
    <location>
        <position position="76"/>
    </location>
</feature>
<evidence type="ECO:0000256" key="1">
    <source>
        <dbReference type="ARBA" id="ARBA00008702"/>
    </source>
</evidence>
<comment type="caution">
    <text evidence="6">The sequence shown here is derived from an EMBL/GenBank/DDBJ whole genome shotgun (WGS) entry which is preliminary data.</text>
</comment>
<accession>A0A7L3L3A0</accession>
<dbReference type="GO" id="GO:0005882">
    <property type="term" value="C:intermediate filament"/>
    <property type="evidence" value="ECO:0007669"/>
    <property type="project" value="UniProtKB-KW"/>
</dbReference>
<dbReference type="PANTHER" id="PTHR31203">
    <property type="entry name" value="BETA-KERATIN-RELATED PROTEIN-RELATED"/>
    <property type="match status" value="1"/>
</dbReference>
<comment type="similarity">
    <text evidence="1 5">Belongs to the avian keratin family.</text>
</comment>
<name>A0A7L3L3A0_9CHAR</name>
<keyword evidence="7" id="KW-1185">Reference proteome</keyword>
<dbReference type="Pfam" id="PF02422">
    <property type="entry name" value="Keratin"/>
    <property type="match status" value="1"/>
</dbReference>
<evidence type="ECO:0000256" key="5">
    <source>
        <dbReference type="RuleBase" id="RU364002"/>
    </source>
</evidence>
<feature type="non-terminal residue" evidence="6">
    <location>
        <position position="1"/>
    </location>
</feature>
<dbReference type="PANTHER" id="PTHR31203:SF1">
    <property type="entry name" value="BETA-KERATIN-RELATED PROTEIN-RELATED"/>
    <property type="match status" value="1"/>
</dbReference>
<comment type="subunit">
    <text evidence="2 5">The avian keratins (F-ker, S-ker, C-ker and B-ker) are a complex mixture of very similar polypeptides.</text>
</comment>
<dbReference type="Proteomes" id="UP000582182">
    <property type="component" value="Unassembled WGS sequence"/>
</dbReference>
<reference evidence="6 7" key="1">
    <citation type="submission" date="2019-09" db="EMBL/GenBank/DDBJ databases">
        <title>Bird 10,000 Genomes (B10K) Project - Family phase.</title>
        <authorList>
            <person name="Zhang G."/>
        </authorList>
    </citation>
    <scope>NUCLEOTIDE SEQUENCE [LARGE SCALE GENOMIC DNA]</scope>
    <source>
        <strain evidence="6">B10K-DU-029-46</strain>
    </source>
</reference>
<keyword evidence="3 5" id="KW-0416">Keratin</keyword>
<gene>
    <name evidence="6" type="primary">Krsc_0</name>
    <name evidence="6" type="ORF">TURVEL_R04049</name>
</gene>
<evidence type="ECO:0000313" key="6">
    <source>
        <dbReference type="EMBL" id="NXU48293.1"/>
    </source>
</evidence>
<proteinExistence type="inferred from homology"/>
<sequence>VTCPQPIAESYNEPCVRQCPDSRAIILPPPCVVTIPGPILSAYPQDSIVGSSFPQGLGGSFSSGSSRGIGGSSFGL</sequence>
<dbReference type="OrthoDB" id="9380305at2759"/>
<evidence type="ECO:0000256" key="4">
    <source>
        <dbReference type="ARBA" id="ARBA00022990"/>
    </source>
</evidence>
<dbReference type="EMBL" id="VZTY01003344">
    <property type="protein sequence ID" value="NXU48293.1"/>
    <property type="molecule type" value="Genomic_DNA"/>
</dbReference>
<dbReference type="GO" id="GO:0005200">
    <property type="term" value="F:structural constituent of cytoskeleton"/>
    <property type="evidence" value="ECO:0007669"/>
    <property type="project" value="InterPro"/>
</dbReference>
<dbReference type="InterPro" id="IPR003461">
    <property type="entry name" value="Keratin"/>
</dbReference>